<evidence type="ECO:0000313" key="4">
    <source>
        <dbReference type="Proteomes" id="UP001596122"/>
    </source>
</evidence>
<feature type="compositionally biased region" description="Basic and acidic residues" evidence="1">
    <location>
        <begin position="463"/>
        <end position="473"/>
    </location>
</feature>
<feature type="transmembrane region" description="Helical" evidence="2">
    <location>
        <begin position="177"/>
        <end position="209"/>
    </location>
</feature>
<keyword evidence="2" id="KW-0472">Membrane</keyword>
<feature type="transmembrane region" description="Helical" evidence="2">
    <location>
        <begin position="385"/>
        <end position="402"/>
    </location>
</feature>
<name>A0ABW0GPZ8_9MICO</name>
<gene>
    <name evidence="3" type="ORF">ACFPJ6_10825</name>
</gene>
<keyword evidence="2" id="KW-1133">Transmembrane helix</keyword>
<feature type="transmembrane region" description="Helical" evidence="2">
    <location>
        <begin position="344"/>
        <end position="365"/>
    </location>
</feature>
<feature type="transmembrane region" description="Helical" evidence="2">
    <location>
        <begin position="317"/>
        <end position="337"/>
    </location>
</feature>
<feature type="transmembrane region" description="Helical" evidence="2">
    <location>
        <begin position="414"/>
        <end position="433"/>
    </location>
</feature>
<evidence type="ECO:0008006" key="5">
    <source>
        <dbReference type="Google" id="ProtNLM"/>
    </source>
</evidence>
<dbReference type="EMBL" id="JBHSLD010000009">
    <property type="protein sequence ID" value="MFC5381285.1"/>
    <property type="molecule type" value="Genomic_DNA"/>
</dbReference>
<feature type="transmembrane region" description="Helical" evidence="2">
    <location>
        <begin position="255"/>
        <end position="277"/>
    </location>
</feature>
<evidence type="ECO:0000256" key="2">
    <source>
        <dbReference type="SAM" id="Phobius"/>
    </source>
</evidence>
<proteinExistence type="predicted"/>
<feature type="transmembrane region" description="Helical" evidence="2">
    <location>
        <begin position="215"/>
        <end position="243"/>
    </location>
</feature>
<feature type="transmembrane region" description="Helical" evidence="2">
    <location>
        <begin position="150"/>
        <end position="170"/>
    </location>
</feature>
<dbReference type="RefSeq" id="WP_340269179.1">
    <property type="nucleotide sequence ID" value="NZ_JBBEOG010000004.1"/>
</dbReference>
<sequence>MSDPVVAPTREDPFARWASRVVGGPAGSRIRTPGHAWWSPARVLVLVSVVTGALALVRLQHCRVTGWTTPGQFVHTCYSDVAVLHATLGGSPAAVLGLDPASPDGFTQPALTAYVLAALATLAAPLEGLSEGLSPAAEGVAVAPRVFLDLWAVVAVLALVVMVLAVVRLAGRRPWDALLVAASPVVVLSGLVSADLLGVALGVLALALWSRERPVAAGVVLGLAVAARFHVVLVALALLLVALRSDRLREVATTLSAAAFVWAAANLPLVLLAPAAWTAPARGWWSADPGYGSLLVLPRLLADEGVAVRALTGPQSAVIQAVLLVAGLAAVVVWVLSARVAPRLPVVVLVLVALTLVVSKTVPVQASLWLLPWAALAVPRWREHLWWWAAEALYVVSVWQYLVGLSEANRALPAGFYAAAVVARLAAVAWLAWCAYRLSRHPETDPVRRDAGGGDPAGGVLARSKDRPVVQLA</sequence>
<accession>A0ABW0GPZ8</accession>
<reference evidence="4" key="1">
    <citation type="journal article" date="2019" name="Int. J. Syst. Evol. Microbiol.">
        <title>The Global Catalogue of Microorganisms (GCM) 10K type strain sequencing project: providing services to taxonomists for standard genome sequencing and annotation.</title>
        <authorList>
            <consortium name="The Broad Institute Genomics Platform"/>
            <consortium name="The Broad Institute Genome Sequencing Center for Infectious Disease"/>
            <person name="Wu L."/>
            <person name="Ma J."/>
        </authorList>
    </citation>
    <scope>NUCLEOTIDE SEQUENCE [LARGE SCALE GENOMIC DNA]</scope>
    <source>
        <strain evidence="4">CCUG 43114</strain>
    </source>
</reference>
<keyword evidence="2" id="KW-0812">Transmembrane</keyword>
<evidence type="ECO:0000313" key="3">
    <source>
        <dbReference type="EMBL" id="MFC5381285.1"/>
    </source>
</evidence>
<keyword evidence="4" id="KW-1185">Reference proteome</keyword>
<feature type="region of interest" description="Disordered" evidence="1">
    <location>
        <begin position="444"/>
        <end position="473"/>
    </location>
</feature>
<dbReference type="Proteomes" id="UP001596122">
    <property type="component" value="Unassembled WGS sequence"/>
</dbReference>
<comment type="caution">
    <text evidence="3">The sequence shown here is derived from an EMBL/GenBank/DDBJ whole genome shotgun (WGS) entry which is preliminary data.</text>
</comment>
<protein>
    <recommendedName>
        <fullName evidence="5">DUF2029 domain-containing protein</fullName>
    </recommendedName>
</protein>
<organism evidence="3 4">
    <name type="scientific">Aquipuribacter nitratireducens</name>
    <dbReference type="NCBI Taxonomy" id="650104"/>
    <lineage>
        <taxon>Bacteria</taxon>
        <taxon>Bacillati</taxon>
        <taxon>Actinomycetota</taxon>
        <taxon>Actinomycetes</taxon>
        <taxon>Micrococcales</taxon>
        <taxon>Intrasporangiaceae</taxon>
        <taxon>Aquipuribacter</taxon>
    </lineage>
</organism>
<evidence type="ECO:0000256" key="1">
    <source>
        <dbReference type="SAM" id="MobiDB-lite"/>
    </source>
</evidence>